<dbReference type="Proteomes" id="UP001166093">
    <property type="component" value="Unassembled WGS sequence"/>
</dbReference>
<comment type="caution">
    <text evidence="1">The sequence shown here is derived from an EMBL/GenBank/DDBJ whole genome shotgun (WGS) entry which is preliminary data.</text>
</comment>
<evidence type="ECO:0000313" key="1">
    <source>
        <dbReference type="EMBL" id="MBN3277912.1"/>
    </source>
</evidence>
<feature type="non-terminal residue" evidence="1">
    <location>
        <position position="1"/>
    </location>
</feature>
<organism evidence="1 2">
    <name type="scientific">Polyodon spathula</name>
    <name type="common">North American paddlefish</name>
    <name type="synonym">Squalus spathula</name>
    <dbReference type="NCBI Taxonomy" id="7913"/>
    <lineage>
        <taxon>Eukaryota</taxon>
        <taxon>Metazoa</taxon>
        <taxon>Chordata</taxon>
        <taxon>Craniata</taxon>
        <taxon>Vertebrata</taxon>
        <taxon>Euteleostomi</taxon>
        <taxon>Actinopterygii</taxon>
        <taxon>Chondrostei</taxon>
        <taxon>Acipenseriformes</taxon>
        <taxon>Polyodontidae</taxon>
        <taxon>Polyodon</taxon>
    </lineage>
</organism>
<sequence length="85" mass="9637">MAHLDAIRKDMVILEKSEFANLRAENEVTLKERNCFVVMLVQAELPDTDTANGILPNISDLQSMTSHVSEQLRCCKKKKKNHVVV</sequence>
<keyword evidence="2" id="KW-1185">Reference proteome</keyword>
<gene>
    <name evidence="1" type="primary">Ccdc90b</name>
    <name evidence="1" type="ORF">GTO93_0000016</name>
</gene>
<name>A0ABS2XVG8_POLSP</name>
<feature type="non-terminal residue" evidence="1">
    <location>
        <position position="85"/>
    </location>
</feature>
<protein>
    <submittedName>
        <fullName evidence="1">CC90B protein</fullName>
    </submittedName>
</protein>
<proteinExistence type="predicted"/>
<reference evidence="1" key="1">
    <citation type="journal article" date="2021" name="Cell">
        <title>Tracing the genetic footprints of vertebrate landing in non-teleost ray-finned fishes.</title>
        <authorList>
            <person name="Bi X."/>
            <person name="Wang K."/>
            <person name="Yang L."/>
            <person name="Pan H."/>
            <person name="Jiang H."/>
            <person name="Wei Q."/>
            <person name="Fang M."/>
            <person name="Yu H."/>
            <person name="Zhu C."/>
            <person name="Cai Y."/>
            <person name="He Y."/>
            <person name="Gan X."/>
            <person name="Zeng H."/>
            <person name="Yu D."/>
            <person name="Zhu Y."/>
            <person name="Jiang H."/>
            <person name="Qiu Q."/>
            <person name="Yang H."/>
            <person name="Zhang Y.E."/>
            <person name="Wang W."/>
            <person name="Zhu M."/>
            <person name="He S."/>
            <person name="Zhang G."/>
        </authorList>
    </citation>
    <scope>NUCLEOTIDE SEQUENCE</scope>
    <source>
        <strain evidence="1">Pddl_001</strain>
    </source>
</reference>
<dbReference type="EMBL" id="JAAWVQ010075055">
    <property type="protein sequence ID" value="MBN3277912.1"/>
    <property type="molecule type" value="Genomic_DNA"/>
</dbReference>
<evidence type="ECO:0000313" key="2">
    <source>
        <dbReference type="Proteomes" id="UP001166093"/>
    </source>
</evidence>
<accession>A0ABS2XVG8</accession>